<comment type="caution">
    <text evidence="3">The sequence shown here is derived from an EMBL/GenBank/DDBJ whole genome shotgun (WGS) entry which is preliminary data.</text>
</comment>
<dbReference type="InterPro" id="IPR004398">
    <property type="entry name" value="RNA_MeTrfase_RsmD"/>
</dbReference>
<evidence type="ECO:0000256" key="1">
    <source>
        <dbReference type="ARBA" id="ARBA00022603"/>
    </source>
</evidence>
<dbReference type="GO" id="GO:0031167">
    <property type="term" value="P:rRNA methylation"/>
    <property type="evidence" value="ECO:0007669"/>
    <property type="project" value="InterPro"/>
</dbReference>
<keyword evidence="4" id="KW-1185">Reference proteome</keyword>
<accession>A0AAE0CPD7</accession>
<dbReference type="Gene3D" id="3.40.50.150">
    <property type="entry name" value="Vaccinia Virus protein VP39"/>
    <property type="match status" value="1"/>
</dbReference>
<keyword evidence="2" id="KW-0808">Transferase</keyword>
<evidence type="ECO:0000313" key="4">
    <source>
        <dbReference type="Proteomes" id="UP001280121"/>
    </source>
</evidence>
<dbReference type="InterPro" id="IPR029063">
    <property type="entry name" value="SAM-dependent_MTases_sf"/>
</dbReference>
<gene>
    <name evidence="3" type="ORF">Ddye_005042</name>
</gene>
<dbReference type="AlphaFoldDB" id="A0AAE0CPD7"/>
<name>A0AAE0CPD7_9ROSI</name>
<dbReference type="Proteomes" id="UP001280121">
    <property type="component" value="Unassembled WGS sequence"/>
</dbReference>
<evidence type="ECO:0000256" key="2">
    <source>
        <dbReference type="ARBA" id="ARBA00022679"/>
    </source>
</evidence>
<dbReference type="PANTHER" id="PTHR43542:SF1">
    <property type="entry name" value="METHYLTRANSFERASE"/>
    <property type="match status" value="1"/>
</dbReference>
<organism evidence="3 4">
    <name type="scientific">Dipteronia dyeriana</name>
    <dbReference type="NCBI Taxonomy" id="168575"/>
    <lineage>
        <taxon>Eukaryota</taxon>
        <taxon>Viridiplantae</taxon>
        <taxon>Streptophyta</taxon>
        <taxon>Embryophyta</taxon>
        <taxon>Tracheophyta</taxon>
        <taxon>Spermatophyta</taxon>
        <taxon>Magnoliopsida</taxon>
        <taxon>eudicotyledons</taxon>
        <taxon>Gunneridae</taxon>
        <taxon>Pentapetalae</taxon>
        <taxon>rosids</taxon>
        <taxon>malvids</taxon>
        <taxon>Sapindales</taxon>
        <taxon>Sapindaceae</taxon>
        <taxon>Hippocastanoideae</taxon>
        <taxon>Acereae</taxon>
        <taxon>Dipteronia</taxon>
    </lineage>
</organism>
<dbReference type="Pfam" id="PF03602">
    <property type="entry name" value="Cons_hypoth95"/>
    <property type="match status" value="2"/>
</dbReference>
<dbReference type="SUPFAM" id="SSF53335">
    <property type="entry name" value="S-adenosyl-L-methionine-dependent methyltransferases"/>
    <property type="match status" value="1"/>
</dbReference>
<keyword evidence="1" id="KW-0489">Methyltransferase</keyword>
<dbReference type="GO" id="GO:0008168">
    <property type="term" value="F:methyltransferase activity"/>
    <property type="evidence" value="ECO:0007669"/>
    <property type="project" value="UniProtKB-KW"/>
</dbReference>
<protein>
    <submittedName>
        <fullName evidence="3">Uncharacterized protein</fullName>
    </submittedName>
</protein>
<dbReference type="EMBL" id="JANJYI010000002">
    <property type="protein sequence ID" value="KAK2658509.1"/>
    <property type="molecule type" value="Genomic_DNA"/>
</dbReference>
<proteinExistence type="predicted"/>
<evidence type="ECO:0000313" key="3">
    <source>
        <dbReference type="EMBL" id="KAK2658509.1"/>
    </source>
</evidence>
<dbReference type="PANTHER" id="PTHR43542">
    <property type="entry name" value="METHYLTRANSFERASE"/>
    <property type="match status" value="1"/>
</dbReference>
<sequence>MFIIKILKAKVLQRLDSCVCFNGCWFEIGCGLKSEDKKELLRSYSLNPYEFLSEPSSKIKRRKELQKKGRGEKFVTYEEPKEKESREIHRLLQGLGGKTKRKKLLCPKGMNVHPMMEVVKGAAFDILQVDGGCPTSLRPSHWLDLYSGIRSVGMEAISRRGFDIEKHSAYESSWTVNVRVWMMFLLGKRKDGPFDYIIVTPPYTQVDYGILMDQMSKSTLIRKNTFIVVEYPVKTDMMESCGCLVNVLSSVCNPSVTVYKGYGLLKET</sequence>
<reference evidence="3" key="1">
    <citation type="journal article" date="2023" name="Plant J.">
        <title>Genome sequences and population genomics provide insights into the demographic history, inbreeding, and mutation load of two 'living fossil' tree species of Dipteronia.</title>
        <authorList>
            <person name="Feng Y."/>
            <person name="Comes H.P."/>
            <person name="Chen J."/>
            <person name="Zhu S."/>
            <person name="Lu R."/>
            <person name="Zhang X."/>
            <person name="Li P."/>
            <person name="Qiu J."/>
            <person name="Olsen K.M."/>
            <person name="Qiu Y."/>
        </authorList>
    </citation>
    <scope>NUCLEOTIDE SEQUENCE</scope>
    <source>
        <strain evidence="3">KIB01</strain>
    </source>
</reference>